<dbReference type="Pfam" id="PF07596">
    <property type="entry name" value="SBP_bac_10"/>
    <property type="match status" value="1"/>
</dbReference>
<comment type="caution">
    <text evidence="2">The sequence shown here is derived from an EMBL/GenBank/DDBJ whole genome shotgun (WGS) entry which is preliminary data.</text>
</comment>
<evidence type="ECO:0000259" key="1">
    <source>
        <dbReference type="Pfam" id="PF07596"/>
    </source>
</evidence>
<dbReference type="InterPro" id="IPR011453">
    <property type="entry name" value="DUF1559"/>
</dbReference>
<proteinExistence type="predicted"/>
<dbReference type="Proteomes" id="UP000239388">
    <property type="component" value="Unassembled WGS sequence"/>
</dbReference>
<dbReference type="PANTHER" id="PTHR30093">
    <property type="entry name" value="GENERAL SECRETION PATHWAY PROTEIN G"/>
    <property type="match status" value="1"/>
</dbReference>
<evidence type="ECO:0000313" key="3">
    <source>
        <dbReference type="Proteomes" id="UP000239388"/>
    </source>
</evidence>
<name>A0A2S8G2B9_9BACT</name>
<dbReference type="PANTHER" id="PTHR30093:SF2">
    <property type="entry name" value="TYPE II SECRETION SYSTEM PROTEIN H"/>
    <property type="match status" value="1"/>
</dbReference>
<gene>
    <name evidence="2" type="ORF">C5Y98_11110</name>
</gene>
<dbReference type="InterPro" id="IPR045584">
    <property type="entry name" value="Pilin-like"/>
</dbReference>
<sequence>MMNRRLGFTLVELLVVIAIIGILAGLLLPAVQMAREAARRASCTSNLHQIGLAVTNKATNHPKGLMPAHMSWTKNPTVSHASHAANTVVGWVVPMLNEIERGDLNELYVDGGGTPYNPAILNGYKIDVLICPSDPLEPTEENPVSYYPNGGCVNAYASGSPATSVDLAANGAWSDSSNIAGQGELAVNFGKFKDGTTNTILMTERIREPEFGTAAVRTKWNTVDVLGNITPNTLGEVRSSMLWNDTVGSTDPLSDGGFNTPISAGDGSVYLPSSRHGNVVLMAFVDGSVKQVDTSMAQSIYGRLMTSHGLNSRIRGTSSPFFNSATTNTWQAKILSGEDIP</sequence>
<dbReference type="InterPro" id="IPR012902">
    <property type="entry name" value="N_methyl_site"/>
</dbReference>
<dbReference type="EMBL" id="PUIB01000011">
    <property type="protein sequence ID" value="PQO38588.1"/>
    <property type="molecule type" value="Genomic_DNA"/>
</dbReference>
<dbReference type="Gene3D" id="3.30.700.10">
    <property type="entry name" value="Glycoprotein, Type 4 Pilin"/>
    <property type="match status" value="1"/>
</dbReference>
<reference evidence="2 3" key="1">
    <citation type="submission" date="2018-02" db="EMBL/GenBank/DDBJ databases">
        <title>Comparative genomes isolates from brazilian mangrove.</title>
        <authorList>
            <person name="Araujo J.E."/>
            <person name="Taketani R.G."/>
            <person name="Silva M.C.P."/>
            <person name="Loureco M.V."/>
            <person name="Andreote F.D."/>
        </authorList>
    </citation>
    <scope>NUCLEOTIDE SEQUENCE [LARGE SCALE GENOMIC DNA]</scope>
    <source>
        <strain evidence="2 3">NAP PRIS-MGV</strain>
    </source>
</reference>
<dbReference type="AlphaFoldDB" id="A0A2S8G2B9"/>
<dbReference type="SUPFAM" id="SSF54523">
    <property type="entry name" value="Pili subunits"/>
    <property type="match status" value="1"/>
</dbReference>
<dbReference type="Pfam" id="PF07963">
    <property type="entry name" value="N_methyl"/>
    <property type="match status" value="1"/>
</dbReference>
<dbReference type="RefSeq" id="WP_105354096.1">
    <property type="nucleotide sequence ID" value="NZ_PUIB01000011.1"/>
</dbReference>
<accession>A0A2S8G2B9</accession>
<feature type="domain" description="DUF1559" evidence="1">
    <location>
        <begin position="32"/>
        <end position="296"/>
    </location>
</feature>
<dbReference type="NCBIfam" id="TIGR02532">
    <property type="entry name" value="IV_pilin_GFxxxE"/>
    <property type="match status" value="1"/>
</dbReference>
<evidence type="ECO:0000313" key="2">
    <source>
        <dbReference type="EMBL" id="PQO38588.1"/>
    </source>
</evidence>
<organism evidence="2 3">
    <name type="scientific">Blastopirellula marina</name>
    <dbReference type="NCBI Taxonomy" id="124"/>
    <lineage>
        <taxon>Bacteria</taxon>
        <taxon>Pseudomonadati</taxon>
        <taxon>Planctomycetota</taxon>
        <taxon>Planctomycetia</taxon>
        <taxon>Pirellulales</taxon>
        <taxon>Pirellulaceae</taxon>
        <taxon>Blastopirellula</taxon>
    </lineage>
</organism>
<protein>
    <recommendedName>
        <fullName evidence="1">DUF1559 domain-containing protein</fullName>
    </recommendedName>
</protein>